<feature type="transmembrane region" description="Helical" evidence="1">
    <location>
        <begin position="43"/>
        <end position="68"/>
    </location>
</feature>
<reference evidence="2 3" key="2">
    <citation type="submission" date="2019-08" db="EMBL/GenBank/DDBJ databases">
        <title>Jejuicoccus antrihumi gen. nov., sp. nov., a new member of the family Dermacoccaceae isolated from a cave.</title>
        <authorList>
            <person name="Schumann P."/>
            <person name="Kim I.S."/>
        </authorList>
    </citation>
    <scope>NUCLEOTIDE SEQUENCE [LARGE SCALE GENOMIC DNA]</scope>
    <source>
        <strain evidence="2 3">C5-26</strain>
    </source>
</reference>
<gene>
    <name evidence="2" type="ORF">FGL98_19645</name>
</gene>
<organism evidence="2 3">
    <name type="scientific">Leekyejoonella antrihumi</name>
    <dbReference type="NCBI Taxonomy" id="1660198"/>
    <lineage>
        <taxon>Bacteria</taxon>
        <taxon>Bacillati</taxon>
        <taxon>Actinomycetota</taxon>
        <taxon>Actinomycetes</taxon>
        <taxon>Micrococcales</taxon>
        <taxon>Dermacoccaceae</taxon>
        <taxon>Leekyejoonella</taxon>
    </lineage>
</organism>
<comment type="caution">
    <text evidence="2">The sequence shown here is derived from an EMBL/GenBank/DDBJ whole genome shotgun (WGS) entry which is preliminary data.</text>
</comment>
<evidence type="ECO:0000313" key="3">
    <source>
        <dbReference type="Proteomes" id="UP000320244"/>
    </source>
</evidence>
<accession>A0A563DV09</accession>
<sequence length="91" mass="9944">MTVSPVAERSTSSRSRAVCILPVIPAVALLLAPWLAFVNTATLWLGVPALFIWTSIWVLLIPVTLLTVERRWSRFRPDATDGSPDLLGDAS</sequence>
<keyword evidence="1" id="KW-0472">Membrane</keyword>
<evidence type="ECO:0008006" key="4">
    <source>
        <dbReference type="Google" id="ProtNLM"/>
    </source>
</evidence>
<protein>
    <recommendedName>
        <fullName evidence="4">DUF3311 domain-containing protein</fullName>
    </recommendedName>
</protein>
<reference evidence="2 3" key="1">
    <citation type="submission" date="2019-05" db="EMBL/GenBank/DDBJ databases">
        <authorList>
            <person name="Lee S.D."/>
        </authorList>
    </citation>
    <scope>NUCLEOTIDE SEQUENCE [LARGE SCALE GENOMIC DNA]</scope>
    <source>
        <strain evidence="2 3">C5-26</strain>
    </source>
</reference>
<keyword evidence="3" id="KW-1185">Reference proteome</keyword>
<dbReference type="EMBL" id="VCQV01000035">
    <property type="protein sequence ID" value="TWP33801.1"/>
    <property type="molecule type" value="Genomic_DNA"/>
</dbReference>
<keyword evidence="1" id="KW-0812">Transmembrane</keyword>
<evidence type="ECO:0000313" key="2">
    <source>
        <dbReference type="EMBL" id="TWP33801.1"/>
    </source>
</evidence>
<proteinExistence type="predicted"/>
<keyword evidence="1" id="KW-1133">Transmembrane helix</keyword>
<evidence type="ECO:0000256" key="1">
    <source>
        <dbReference type="SAM" id="Phobius"/>
    </source>
</evidence>
<feature type="transmembrane region" description="Helical" evidence="1">
    <location>
        <begin position="17"/>
        <end position="37"/>
    </location>
</feature>
<name>A0A563DV09_9MICO</name>
<dbReference type="OrthoDB" id="4314184at2"/>
<dbReference type="RefSeq" id="WP_146319658.1">
    <property type="nucleotide sequence ID" value="NZ_VCQV01000035.1"/>
</dbReference>
<dbReference type="AlphaFoldDB" id="A0A563DV09"/>
<dbReference type="Proteomes" id="UP000320244">
    <property type="component" value="Unassembled WGS sequence"/>
</dbReference>